<evidence type="ECO:0000256" key="2">
    <source>
        <dbReference type="ARBA" id="ARBA00022670"/>
    </source>
</evidence>
<dbReference type="Gene3D" id="2.30.42.10">
    <property type="match status" value="1"/>
</dbReference>
<organism evidence="7 8">
    <name type="scientific">Nitrospirillum amazonense</name>
    <dbReference type="NCBI Taxonomy" id="28077"/>
    <lineage>
        <taxon>Bacteria</taxon>
        <taxon>Pseudomonadati</taxon>
        <taxon>Pseudomonadota</taxon>
        <taxon>Alphaproteobacteria</taxon>
        <taxon>Rhodospirillales</taxon>
        <taxon>Azospirillaceae</taxon>
        <taxon>Nitrospirillum</taxon>
    </lineage>
</organism>
<dbReference type="SUPFAM" id="SSF50156">
    <property type="entry name" value="PDZ domain-like"/>
    <property type="match status" value="1"/>
</dbReference>
<evidence type="ECO:0000313" key="8">
    <source>
        <dbReference type="Proteomes" id="UP000320516"/>
    </source>
</evidence>
<evidence type="ECO:0000256" key="3">
    <source>
        <dbReference type="ARBA" id="ARBA00022801"/>
    </source>
</evidence>
<feature type="domain" description="PDZ" evidence="6">
    <location>
        <begin position="189"/>
        <end position="244"/>
    </location>
</feature>
<proteinExistence type="inferred from homology"/>
<gene>
    <name evidence="7" type="ORF">FBZ87_101106</name>
</gene>
<keyword evidence="5" id="KW-0472">Membrane</keyword>
<dbReference type="Proteomes" id="UP000320516">
    <property type="component" value="Unassembled WGS sequence"/>
</dbReference>
<dbReference type="SMART" id="SM00228">
    <property type="entry name" value="PDZ"/>
    <property type="match status" value="1"/>
</dbReference>
<dbReference type="GO" id="GO:0008236">
    <property type="term" value="F:serine-type peptidase activity"/>
    <property type="evidence" value="ECO:0007669"/>
    <property type="project" value="UniProtKB-KW"/>
</dbReference>
<evidence type="ECO:0000256" key="4">
    <source>
        <dbReference type="ARBA" id="ARBA00022825"/>
    </source>
</evidence>
<dbReference type="Gene3D" id="3.90.226.10">
    <property type="entry name" value="2-enoyl-CoA Hydratase, Chain A, domain 1"/>
    <property type="match status" value="1"/>
</dbReference>
<dbReference type="InterPro" id="IPR029045">
    <property type="entry name" value="ClpP/crotonase-like_dom_sf"/>
</dbReference>
<protein>
    <submittedName>
        <fullName evidence="7">Carboxyl-terminal processing protease</fullName>
    </submittedName>
</protein>
<dbReference type="CDD" id="cd07560">
    <property type="entry name" value="Peptidase_S41_CPP"/>
    <property type="match status" value="1"/>
</dbReference>
<keyword evidence="4" id="KW-0720">Serine protease</keyword>
<dbReference type="SUPFAM" id="SSF52096">
    <property type="entry name" value="ClpP/crotonase"/>
    <property type="match status" value="1"/>
</dbReference>
<dbReference type="Pfam" id="PF03572">
    <property type="entry name" value="Peptidase_S41"/>
    <property type="match status" value="1"/>
</dbReference>
<dbReference type="InterPro" id="IPR005151">
    <property type="entry name" value="Tail-specific_protease"/>
</dbReference>
<dbReference type="GO" id="GO:0006508">
    <property type="term" value="P:proteolysis"/>
    <property type="evidence" value="ECO:0007669"/>
    <property type="project" value="UniProtKB-KW"/>
</dbReference>
<dbReference type="InterPro" id="IPR041489">
    <property type="entry name" value="PDZ_6"/>
</dbReference>
<dbReference type="AlphaFoldDB" id="A0A560KGI3"/>
<keyword evidence="5" id="KW-1133">Transmembrane helix</keyword>
<reference evidence="7 8" key="1">
    <citation type="submission" date="2019-06" db="EMBL/GenBank/DDBJ databases">
        <title>Genomic Encyclopedia of Type Strains, Phase IV (KMG-V): Genome sequencing to study the core and pangenomes of soil and plant-associated prokaryotes.</title>
        <authorList>
            <person name="Whitman W."/>
        </authorList>
    </citation>
    <scope>NUCLEOTIDE SEQUENCE [LARGE SCALE GENOMIC DNA]</scope>
    <source>
        <strain evidence="7 8">BR 12005</strain>
    </source>
</reference>
<dbReference type="RefSeq" id="WP_145608304.1">
    <property type="nucleotide sequence ID" value="NZ_VITV01000001.1"/>
</dbReference>
<dbReference type="PROSITE" id="PS50106">
    <property type="entry name" value="PDZ"/>
    <property type="match status" value="1"/>
</dbReference>
<comment type="caution">
    <text evidence="7">The sequence shown here is derived from an EMBL/GenBank/DDBJ whole genome shotgun (WGS) entry which is preliminary data.</text>
</comment>
<evidence type="ECO:0000259" key="6">
    <source>
        <dbReference type="PROSITE" id="PS50106"/>
    </source>
</evidence>
<dbReference type="EMBL" id="VITV01000001">
    <property type="protein sequence ID" value="TWB82403.1"/>
    <property type="molecule type" value="Genomic_DNA"/>
</dbReference>
<dbReference type="InterPro" id="IPR036034">
    <property type="entry name" value="PDZ_sf"/>
</dbReference>
<dbReference type="GO" id="GO:0004175">
    <property type="term" value="F:endopeptidase activity"/>
    <property type="evidence" value="ECO:0007669"/>
    <property type="project" value="TreeGrafter"/>
</dbReference>
<feature type="transmembrane region" description="Helical" evidence="5">
    <location>
        <begin position="36"/>
        <end position="57"/>
    </location>
</feature>
<evidence type="ECO:0000256" key="1">
    <source>
        <dbReference type="ARBA" id="ARBA00009179"/>
    </source>
</evidence>
<sequence>MAQATCRAHRARSTHITPAHIRPAHLRPDRIRRGAALARTLAALAGVLALAACAGGTENRGSVTAEQFYQSAYSKIDELYLEPVDMRRLVVDGLVHAGVVVPDLTVTMQPGGGAVTLAVARRAPRTFTLPAGRDAASWAHLAALTTDWTVAQSADAGPGDQTRETLFRAMLEGGTADLDPYSRYSVPAAARTERSRREGYVGIGVTLEETPRGFRIIAVAPGSPASVAGLLVGDVITAVGGVPIDAAGGGGPAMTVEAVMTRLSGPEGTGVPVRVARTGGMVTVLISRQRIILPTVTAERAGAVGVLHVSRFNAGTADALAAAIRHLRDADGLGRPTGWVLDLRGNTGGLLDQAVAVADLFITSGPILNTVGRHPDSVQHYDATPDDILDGAPLVVLADGQTASSAEIVLGALVDSGRALDVGTTSFGKGVVQTVAPLPNGGELFITWSRILTPAGRMFDHHGLAPALCTAGLTDAAAILAPLRAQPRPAGTPAACPAERNRPAPVDLTVAETLLASPPLLRRAQLAGQTLLADRPTAPGSGP</sequence>
<dbReference type="InterPro" id="IPR001478">
    <property type="entry name" value="PDZ"/>
</dbReference>
<evidence type="ECO:0000256" key="5">
    <source>
        <dbReference type="SAM" id="Phobius"/>
    </source>
</evidence>
<dbReference type="InterPro" id="IPR004447">
    <property type="entry name" value="Peptidase_S41A"/>
</dbReference>
<keyword evidence="2 7" id="KW-0645">Protease</keyword>
<name>A0A560KGI3_9PROT</name>
<dbReference type="PANTHER" id="PTHR32060:SF22">
    <property type="entry name" value="CARBOXYL-TERMINAL-PROCESSING PEPTIDASE 3, CHLOROPLASTIC"/>
    <property type="match status" value="1"/>
</dbReference>
<evidence type="ECO:0000313" key="7">
    <source>
        <dbReference type="EMBL" id="TWB82403.1"/>
    </source>
</evidence>
<keyword evidence="3" id="KW-0378">Hydrolase</keyword>
<accession>A0A560KGI3</accession>
<dbReference type="Pfam" id="PF17820">
    <property type="entry name" value="PDZ_6"/>
    <property type="match status" value="1"/>
</dbReference>
<dbReference type="SMART" id="SM00245">
    <property type="entry name" value="TSPc"/>
    <property type="match status" value="1"/>
</dbReference>
<dbReference type="Gene3D" id="3.30.750.44">
    <property type="match status" value="1"/>
</dbReference>
<keyword evidence="5" id="KW-0812">Transmembrane</keyword>
<comment type="similarity">
    <text evidence="1">Belongs to the peptidase S41A family.</text>
</comment>
<dbReference type="PANTHER" id="PTHR32060">
    <property type="entry name" value="TAIL-SPECIFIC PROTEASE"/>
    <property type="match status" value="1"/>
</dbReference>